<evidence type="ECO:0000256" key="4">
    <source>
        <dbReference type="ARBA" id="ARBA00022989"/>
    </source>
</evidence>
<feature type="non-terminal residue" evidence="7">
    <location>
        <position position="421"/>
    </location>
</feature>
<dbReference type="Proteomes" id="UP001454086">
    <property type="component" value="Unassembled WGS sequence"/>
</dbReference>
<sequence>MSESKTLTSTKDLDRVLGKKDFFAIAVGQIIGAGIFSLLPQAIGLTGRSASIAFAIAAIITLLKLAPRLFVLGTVRMRGGSYTYIALLSTKMLAGAYLIIHILSNISLSMYALSIGEYFGQAVQGINVRVVAVIILTLVMMVNIIGVKNASIVQQVLVVCLMIALAVFTAFGIFRVDFTAYVQPQGFLTDGPLGFCSAAAILTFACGGAQNIINFSAEAKDPTKDMPFVIILSTVVVAIFYAFMAVVATGVLPIDVVQGQPLSLVAAEILPGPLYVFFLIGGAMFALMTTLNAQMGWCTKPLLQGCVDGWLPKKFGAINSRFKTPHNLILFFYLVGLLPLIFGFNMNTISGTAVFASNIMDVLLAIFVFRLPQVIPTEWNRSRWHTSTSVLWFWTIAGTLASIFGAYMSLRTMTWPKMAVN</sequence>
<evidence type="ECO:0000313" key="7">
    <source>
        <dbReference type="EMBL" id="MEQ2425568.1"/>
    </source>
</evidence>
<feature type="transmembrane region" description="Helical" evidence="6">
    <location>
        <begin position="328"/>
        <end position="346"/>
    </location>
</feature>
<keyword evidence="4 6" id="KW-1133">Transmembrane helix</keyword>
<evidence type="ECO:0000256" key="3">
    <source>
        <dbReference type="ARBA" id="ARBA00022692"/>
    </source>
</evidence>
<keyword evidence="8" id="KW-1185">Reference proteome</keyword>
<feature type="transmembrane region" description="Helical" evidence="6">
    <location>
        <begin position="49"/>
        <end position="71"/>
    </location>
</feature>
<comment type="caution">
    <text evidence="7">The sequence shown here is derived from an EMBL/GenBank/DDBJ whole genome shotgun (WGS) entry which is preliminary data.</text>
</comment>
<protein>
    <submittedName>
        <fullName evidence="7">APC family permease</fullName>
    </submittedName>
</protein>
<evidence type="ECO:0000256" key="2">
    <source>
        <dbReference type="ARBA" id="ARBA00022475"/>
    </source>
</evidence>
<dbReference type="InterPro" id="IPR002293">
    <property type="entry name" value="AA/rel_permease1"/>
</dbReference>
<evidence type="ECO:0000256" key="6">
    <source>
        <dbReference type="SAM" id="Phobius"/>
    </source>
</evidence>
<dbReference type="EMBL" id="JBBMFM010000035">
    <property type="protein sequence ID" value="MEQ2425568.1"/>
    <property type="molecule type" value="Genomic_DNA"/>
</dbReference>
<comment type="subcellular location">
    <subcellularLocation>
        <location evidence="1">Cell membrane</location>
        <topology evidence="1">Multi-pass membrane protein</topology>
    </subcellularLocation>
</comment>
<organism evidence="7 8">
    <name type="scientific">Enterocloster hominis</name>
    <name type="common">ex Hitch et al. 2024</name>
    <dbReference type="NCBI Taxonomy" id="1917870"/>
    <lineage>
        <taxon>Bacteria</taxon>
        <taxon>Bacillati</taxon>
        <taxon>Bacillota</taxon>
        <taxon>Clostridia</taxon>
        <taxon>Lachnospirales</taxon>
        <taxon>Lachnospiraceae</taxon>
        <taxon>Enterocloster</taxon>
    </lineage>
</organism>
<name>A0ABV1D748_9FIRM</name>
<keyword evidence="5 6" id="KW-0472">Membrane</keyword>
<feature type="transmembrane region" description="Helical" evidence="6">
    <location>
        <begin position="228"/>
        <end position="254"/>
    </location>
</feature>
<feature type="transmembrane region" description="Helical" evidence="6">
    <location>
        <begin position="274"/>
        <end position="293"/>
    </location>
</feature>
<accession>A0ABV1D748</accession>
<dbReference type="PIRSF" id="PIRSF006060">
    <property type="entry name" value="AA_transporter"/>
    <property type="match status" value="1"/>
</dbReference>
<feature type="transmembrane region" description="Helical" evidence="6">
    <location>
        <begin position="21"/>
        <end position="43"/>
    </location>
</feature>
<proteinExistence type="predicted"/>
<feature type="transmembrane region" description="Helical" evidence="6">
    <location>
        <begin position="156"/>
        <end position="174"/>
    </location>
</feature>
<dbReference type="RefSeq" id="WP_349118213.1">
    <property type="nucleotide sequence ID" value="NZ_JBBMFM010000035.1"/>
</dbReference>
<evidence type="ECO:0000313" key="8">
    <source>
        <dbReference type="Proteomes" id="UP001454086"/>
    </source>
</evidence>
<dbReference type="Gene3D" id="1.20.1740.10">
    <property type="entry name" value="Amino acid/polyamine transporter I"/>
    <property type="match status" value="1"/>
</dbReference>
<feature type="transmembrane region" description="Helical" evidence="6">
    <location>
        <begin position="390"/>
        <end position="410"/>
    </location>
</feature>
<reference evidence="7 8" key="1">
    <citation type="submission" date="2024-03" db="EMBL/GenBank/DDBJ databases">
        <title>Human intestinal bacterial collection.</title>
        <authorList>
            <person name="Pauvert C."/>
            <person name="Hitch T.C.A."/>
            <person name="Clavel T."/>
        </authorList>
    </citation>
    <scope>NUCLEOTIDE SEQUENCE [LARGE SCALE GENOMIC DNA]</scope>
    <source>
        <strain evidence="7 8">CLA-SR-H021</strain>
    </source>
</reference>
<evidence type="ECO:0000256" key="5">
    <source>
        <dbReference type="ARBA" id="ARBA00023136"/>
    </source>
</evidence>
<dbReference type="PANTHER" id="PTHR42770">
    <property type="entry name" value="AMINO ACID TRANSPORTER-RELATED"/>
    <property type="match status" value="1"/>
</dbReference>
<keyword evidence="3 6" id="KW-0812">Transmembrane</keyword>
<dbReference type="InterPro" id="IPR050367">
    <property type="entry name" value="APC_superfamily"/>
</dbReference>
<feature type="transmembrane region" description="Helical" evidence="6">
    <location>
        <begin position="352"/>
        <end position="369"/>
    </location>
</feature>
<gene>
    <name evidence="7" type="ORF">WMQ36_11330</name>
</gene>
<evidence type="ECO:0000256" key="1">
    <source>
        <dbReference type="ARBA" id="ARBA00004651"/>
    </source>
</evidence>
<feature type="transmembrane region" description="Helical" evidence="6">
    <location>
        <begin position="194"/>
        <end position="216"/>
    </location>
</feature>
<feature type="transmembrane region" description="Helical" evidence="6">
    <location>
        <begin position="126"/>
        <end position="144"/>
    </location>
</feature>
<keyword evidence="2" id="KW-1003">Cell membrane</keyword>
<feature type="transmembrane region" description="Helical" evidence="6">
    <location>
        <begin position="92"/>
        <end position="114"/>
    </location>
</feature>
<dbReference type="PANTHER" id="PTHR42770:SF7">
    <property type="entry name" value="MEMBRANE PROTEIN"/>
    <property type="match status" value="1"/>
</dbReference>
<dbReference type="Pfam" id="PF13520">
    <property type="entry name" value="AA_permease_2"/>
    <property type="match status" value="1"/>
</dbReference>